<dbReference type="RefSeq" id="WP_311341731.1">
    <property type="nucleotide sequence ID" value="NZ_JAVRHS010000020.1"/>
</dbReference>
<proteinExistence type="predicted"/>
<sequence length="92" mass="10236">MTDDTRRITSIEIEISRQEADNRDTVQRMARIETKLDLMVAAIGRAGPSQTMRGYWQRRKANDNGLDSNDNAPEAEVVDLLTGRKGSSSGAR</sequence>
<feature type="region of interest" description="Disordered" evidence="1">
    <location>
        <begin position="59"/>
        <end position="92"/>
    </location>
</feature>
<name>A0ABU2ZLB2_9SPHN</name>
<dbReference type="Proteomes" id="UP001259803">
    <property type="component" value="Unassembled WGS sequence"/>
</dbReference>
<gene>
    <name evidence="2" type="ORF">RM533_13375</name>
</gene>
<reference evidence="2 3" key="1">
    <citation type="submission" date="2023-09" db="EMBL/GenBank/DDBJ databases">
        <authorList>
            <person name="Rey-Velasco X."/>
        </authorList>
    </citation>
    <scope>NUCLEOTIDE SEQUENCE [LARGE SCALE GENOMIC DNA]</scope>
    <source>
        <strain evidence="2 3">F390</strain>
    </source>
</reference>
<comment type="caution">
    <text evidence="2">The sequence shown here is derived from an EMBL/GenBank/DDBJ whole genome shotgun (WGS) entry which is preliminary data.</text>
</comment>
<dbReference type="EMBL" id="JAVRHS010000020">
    <property type="protein sequence ID" value="MDT0577156.1"/>
    <property type="molecule type" value="Genomic_DNA"/>
</dbReference>
<evidence type="ECO:0000256" key="1">
    <source>
        <dbReference type="SAM" id="MobiDB-lite"/>
    </source>
</evidence>
<accession>A0ABU2ZLB2</accession>
<keyword evidence="3" id="KW-1185">Reference proteome</keyword>
<evidence type="ECO:0000313" key="3">
    <source>
        <dbReference type="Proteomes" id="UP001259803"/>
    </source>
</evidence>
<organism evidence="2 3">
    <name type="scientific">Croceicoccus esteveae</name>
    <dbReference type="NCBI Taxonomy" id="3075597"/>
    <lineage>
        <taxon>Bacteria</taxon>
        <taxon>Pseudomonadati</taxon>
        <taxon>Pseudomonadota</taxon>
        <taxon>Alphaproteobacteria</taxon>
        <taxon>Sphingomonadales</taxon>
        <taxon>Erythrobacteraceae</taxon>
        <taxon>Croceicoccus</taxon>
    </lineage>
</organism>
<evidence type="ECO:0000313" key="2">
    <source>
        <dbReference type="EMBL" id="MDT0577156.1"/>
    </source>
</evidence>
<evidence type="ECO:0008006" key="4">
    <source>
        <dbReference type="Google" id="ProtNLM"/>
    </source>
</evidence>
<protein>
    <recommendedName>
        <fullName evidence="4">Transposase</fullName>
    </recommendedName>
</protein>